<dbReference type="Proteomes" id="UP000323000">
    <property type="component" value="Chromosome 3"/>
</dbReference>
<sequence>MGMRPLIDEGLILQSLQKGPVPPAGANPCTHIPNRGRGRCTLTQMNFAGGDDHDHDHDRVAHAPPVYPDFIVRFGVASSSVS</sequence>
<dbReference type="EMBL" id="VAHF01000003">
    <property type="protein sequence ID" value="TXG65999.1"/>
    <property type="molecule type" value="Genomic_DNA"/>
</dbReference>
<dbReference type="OrthoDB" id="1716208at2759"/>
<comment type="caution">
    <text evidence="1">The sequence shown here is derived from an EMBL/GenBank/DDBJ whole genome shotgun (WGS) entry which is preliminary data.</text>
</comment>
<proteinExistence type="predicted"/>
<protein>
    <submittedName>
        <fullName evidence="1">Uncharacterized protein</fullName>
    </submittedName>
</protein>
<name>A0A5C7IB90_9ROSI</name>
<accession>A0A5C7IB90</accession>
<keyword evidence="2" id="KW-1185">Reference proteome</keyword>
<dbReference type="PANTHER" id="PTHR33592:SF3">
    <property type="entry name" value="TRANSMEMBRANE PROTEIN"/>
    <property type="match status" value="1"/>
</dbReference>
<gene>
    <name evidence="1" type="ORF">EZV62_007274</name>
</gene>
<dbReference type="AlphaFoldDB" id="A0A5C7IB90"/>
<evidence type="ECO:0000313" key="2">
    <source>
        <dbReference type="Proteomes" id="UP000323000"/>
    </source>
</evidence>
<reference evidence="2" key="1">
    <citation type="journal article" date="2019" name="Gigascience">
        <title>De novo genome assembly of the endangered Acer yangbiense, a plant species with extremely small populations endemic to Yunnan Province, China.</title>
        <authorList>
            <person name="Yang J."/>
            <person name="Wariss H.M."/>
            <person name="Tao L."/>
            <person name="Zhang R."/>
            <person name="Yun Q."/>
            <person name="Hollingsworth P."/>
            <person name="Dao Z."/>
            <person name="Luo G."/>
            <person name="Guo H."/>
            <person name="Ma Y."/>
            <person name="Sun W."/>
        </authorList>
    </citation>
    <scope>NUCLEOTIDE SEQUENCE [LARGE SCALE GENOMIC DNA]</scope>
    <source>
        <strain evidence="2">cv. Malutang</strain>
    </source>
</reference>
<dbReference type="PANTHER" id="PTHR33592">
    <property type="entry name" value="TRANSMEMBRANE PROTEIN"/>
    <property type="match status" value="1"/>
</dbReference>
<organism evidence="1 2">
    <name type="scientific">Acer yangbiense</name>
    <dbReference type="NCBI Taxonomy" id="1000413"/>
    <lineage>
        <taxon>Eukaryota</taxon>
        <taxon>Viridiplantae</taxon>
        <taxon>Streptophyta</taxon>
        <taxon>Embryophyta</taxon>
        <taxon>Tracheophyta</taxon>
        <taxon>Spermatophyta</taxon>
        <taxon>Magnoliopsida</taxon>
        <taxon>eudicotyledons</taxon>
        <taxon>Gunneridae</taxon>
        <taxon>Pentapetalae</taxon>
        <taxon>rosids</taxon>
        <taxon>malvids</taxon>
        <taxon>Sapindales</taxon>
        <taxon>Sapindaceae</taxon>
        <taxon>Hippocastanoideae</taxon>
        <taxon>Acereae</taxon>
        <taxon>Acer</taxon>
    </lineage>
</organism>
<evidence type="ECO:0000313" key="1">
    <source>
        <dbReference type="EMBL" id="TXG65999.1"/>
    </source>
</evidence>